<evidence type="ECO:0000256" key="3">
    <source>
        <dbReference type="ARBA" id="ARBA00022630"/>
    </source>
</evidence>
<dbReference type="CDD" id="cd00567">
    <property type="entry name" value="ACAD"/>
    <property type="match status" value="1"/>
</dbReference>
<dbReference type="PANTHER" id="PTHR43884">
    <property type="entry name" value="ACYL-COA DEHYDROGENASE"/>
    <property type="match status" value="1"/>
</dbReference>
<dbReference type="Gene3D" id="1.20.140.10">
    <property type="entry name" value="Butyryl-CoA Dehydrogenase, subunit A, domain 3"/>
    <property type="match status" value="1"/>
</dbReference>
<dbReference type="InterPro" id="IPR046373">
    <property type="entry name" value="Acyl-CoA_Oxase/DH_mid-dom_sf"/>
</dbReference>
<keyword evidence="5" id="KW-0560">Oxidoreductase</keyword>
<dbReference type="InterPro" id="IPR037069">
    <property type="entry name" value="AcylCoA_DH/ox_N_sf"/>
</dbReference>
<evidence type="ECO:0000256" key="2">
    <source>
        <dbReference type="ARBA" id="ARBA00009347"/>
    </source>
</evidence>
<dbReference type="InterPro" id="IPR009075">
    <property type="entry name" value="AcylCo_DH/oxidase_C"/>
</dbReference>
<evidence type="ECO:0000256" key="4">
    <source>
        <dbReference type="ARBA" id="ARBA00022827"/>
    </source>
</evidence>
<keyword evidence="9" id="KW-1185">Reference proteome</keyword>
<comment type="cofactor">
    <cofactor evidence="1">
        <name>FAD</name>
        <dbReference type="ChEBI" id="CHEBI:57692"/>
    </cofactor>
</comment>
<evidence type="ECO:0000259" key="7">
    <source>
        <dbReference type="Pfam" id="PF02771"/>
    </source>
</evidence>
<dbReference type="SUPFAM" id="SSF47203">
    <property type="entry name" value="Acyl-CoA dehydrogenase C-terminal domain-like"/>
    <property type="match status" value="1"/>
</dbReference>
<dbReference type="InterPro" id="IPR036250">
    <property type="entry name" value="AcylCo_DH-like_C"/>
</dbReference>
<proteinExistence type="inferred from homology"/>
<dbReference type="RefSeq" id="WP_311340578.1">
    <property type="nucleotide sequence ID" value="NZ_JAVRHS010000004.1"/>
</dbReference>
<gene>
    <name evidence="8" type="ORF">RM533_07360</name>
</gene>
<evidence type="ECO:0000259" key="6">
    <source>
        <dbReference type="Pfam" id="PF00441"/>
    </source>
</evidence>
<dbReference type="InterPro" id="IPR013786">
    <property type="entry name" value="AcylCoA_DH/ox_N"/>
</dbReference>
<dbReference type="Proteomes" id="UP001259803">
    <property type="component" value="Unassembled WGS sequence"/>
</dbReference>
<evidence type="ECO:0000256" key="1">
    <source>
        <dbReference type="ARBA" id="ARBA00001974"/>
    </source>
</evidence>
<comment type="caution">
    <text evidence="8">The sequence shown here is derived from an EMBL/GenBank/DDBJ whole genome shotgun (WGS) entry which is preliminary data.</text>
</comment>
<feature type="domain" description="Acyl-CoA dehydrogenase/oxidase C-terminal" evidence="6">
    <location>
        <begin position="243"/>
        <end position="355"/>
    </location>
</feature>
<dbReference type="SUPFAM" id="SSF56645">
    <property type="entry name" value="Acyl-CoA dehydrogenase NM domain-like"/>
    <property type="match status" value="1"/>
</dbReference>
<dbReference type="InterPro" id="IPR009100">
    <property type="entry name" value="AcylCoA_DH/oxidase_NM_dom_sf"/>
</dbReference>
<evidence type="ECO:0000313" key="8">
    <source>
        <dbReference type="EMBL" id="MDT0576002.1"/>
    </source>
</evidence>
<dbReference type="PANTHER" id="PTHR43884:SF20">
    <property type="entry name" value="ACYL-COA DEHYDROGENASE FADE28"/>
    <property type="match status" value="1"/>
</dbReference>
<accession>A0ABU2ZKQ5</accession>
<dbReference type="Gene3D" id="2.40.110.10">
    <property type="entry name" value="Butyryl-CoA Dehydrogenase, subunit A, domain 2"/>
    <property type="match status" value="1"/>
</dbReference>
<evidence type="ECO:0000313" key="9">
    <source>
        <dbReference type="Proteomes" id="UP001259803"/>
    </source>
</evidence>
<name>A0ABU2ZKQ5_9SPHN</name>
<dbReference type="EMBL" id="JAVRHS010000004">
    <property type="protein sequence ID" value="MDT0576002.1"/>
    <property type="molecule type" value="Genomic_DNA"/>
</dbReference>
<evidence type="ECO:0000256" key="5">
    <source>
        <dbReference type="ARBA" id="ARBA00023002"/>
    </source>
</evidence>
<dbReference type="Pfam" id="PF00441">
    <property type="entry name" value="Acyl-CoA_dh_1"/>
    <property type="match status" value="1"/>
</dbReference>
<organism evidence="8 9">
    <name type="scientific">Croceicoccus esteveae</name>
    <dbReference type="NCBI Taxonomy" id="3075597"/>
    <lineage>
        <taxon>Bacteria</taxon>
        <taxon>Pseudomonadati</taxon>
        <taxon>Pseudomonadota</taxon>
        <taxon>Alphaproteobacteria</taxon>
        <taxon>Sphingomonadales</taxon>
        <taxon>Erythrobacteraceae</taxon>
        <taxon>Croceicoccus</taxon>
    </lineage>
</organism>
<feature type="domain" description="Acyl-CoA dehydrogenase/oxidase N-terminal" evidence="7">
    <location>
        <begin position="9"/>
        <end position="121"/>
    </location>
</feature>
<dbReference type="Pfam" id="PF02771">
    <property type="entry name" value="Acyl-CoA_dh_N"/>
    <property type="match status" value="1"/>
</dbReference>
<sequence length="373" mass="40066">MKTVNFDLTQDQEMLKSLAERFVTDRYDVARRREYLDEPQGFDARGWQLLGEIGIIAAPFSADEGGLGLDAMGIAVIHEALGHGLAVEPLIESVLTAGRLFAALASPQQRNRWLDSVVSGQARLSLAHAERGSRNGSVYVATSAQERAGQTVLSGQKPFAISGYGADAHIVSARHDGAPADSTGWAFYLVMADAAGVEATPWRLADGSRAALLKFDEVAAEPLGSAQQAPLALANAERLASLARSAEALGIMERMFSDTLDYLRTREQFGQPLGKFQAIQHRMAAQYAVLTQARALVELAVVKQGEAGFARAVHGARAFVAGHSLELGHEMIQFHGGMGVTDELALGFAHKRLLVLSRWPDDAGNTLDSYIDS</sequence>
<keyword evidence="4" id="KW-0274">FAD</keyword>
<protein>
    <submittedName>
        <fullName evidence="8">Acyl-CoA dehydrogenase family protein</fullName>
    </submittedName>
</protein>
<dbReference type="Gene3D" id="1.10.540.10">
    <property type="entry name" value="Acyl-CoA dehydrogenase/oxidase, N-terminal domain"/>
    <property type="match status" value="1"/>
</dbReference>
<keyword evidence="3" id="KW-0285">Flavoprotein</keyword>
<comment type="similarity">
    <text evidence="2">Belongs to the acyl-CoA dehydrogenase family.</text>
</comment>
<reference evidence="8 9" key="1">
    <citation type="submission" date="2023-09" db="EMBL/GenBank/DDBJ databases">
        <authorList>
            <person name="Rey-Velasco X."/>
        </authorList>
    </citation>
    <scope>NUCLEOTIDE SEQUENCE [LARGE SCALE GENOMIC DNA]</scope>
    <source>
        <strain evidence="8 9">F390</strain>
    </source>
</reference>